<evidence type="ECO:0000256" key="9">
    <source>
        <dbReference type="ARBA" id="ARBA00023239"/>
    </source>
</evidence>
<dbReference type="GO" id="GO:0006646">
    <property type="term" value="P:phosphatidylethanolamine biosynthetic process"/>
    <property type="evidence" value="ECO:0007669"/>
    <property type="project" value="UniProtKB-UniRule"/>
</dbReference>
<dbReference type="GO" id="GO:0005743">
    <property type="term" value="C:mitochondrial inner membrane"/>
    <property type="evidence" value="ECO:0007669"/>
    <property type="project" value="UniProtKB-SubCell"/>
</dbReference>
<reference evidence="14 15" key="1">
    <citation type="journal article" date="2014" name="Nat. Commun.">
        <title>Molecular traces of alternative social organization in a termite genome.</title>
        <authorList>
            <person name="Terrapon N."/>
            <person name="Li C."/>
            <person name="Robertson H.M."/>
            <person name="Ji L."/>
            <person name="Meng X."/>
            <person name="Booth W."/>
            <person name="Chen Z."/>
            <person name="Childers C.P."/>
            <person name="Glastad K.M."/>
            <person name="Gokhale K."/>
            <person name="Gowin J."/>
            <person name="Gronenberg W."/>
            <person name="Hermansen R.A."/>
            <person name="Hu H."/>
            <person name="Hunt B.G."/>
            <person name="Huylmans A.K."/>
            <person name="Khalil S.M."/>
            <person name="Mitchell R.D."/>
            <person name="Munoz-Torres M.C."/>
            <person name="Mustard J.A."/>
            <person name="Pan H."/>
            <person name="Reese J.T."/>
            <person name="Scharf M.E."/>
            <person name="Sun F."/>
            <person name="Vogel H."/>
            <person name="Xiao J."/>
            <person name="Yang W."/>
            <person name="Yang Z."/>
            <person name="Yang Z."/>
            <person name="Zhou J."/>
            <person name="Zhu J."/>
            <person name="Brent C.S."/>
            <person name="Elsik C.G."/>
            <person name="Goodisman M.A."/>
            <person name="Liberles D.A."/>
            <person name="Roe R.M."/>
            <person name="Vargo E.L."/>
            <person name="Vilcinskas A."/>
            <person name="Wang J."/>
            <person name="Bornberg-Bauer E."/>
            <person name="Korb J."/>
            <person name="Zhang G."/>
            <person name="Liebig J."/>
        </authorList>
    </citation>
    <scope>NUCLEOTIDE SEQUENCE [LARGE SCALE GENOMIC DNA]</scope>
    <source>
        <tissue evidence="14">Whole organism</tissue>
    </source>
</reference>
<evidence type="ECO:0000256" key="4">
    <source>
        <dbReference type="ARBA" id="ARBA00022793"/>
    </source>
</evidence>
<dbReference type="InterPro" id="IPR033661">
    <property type="entry name" value="PSD_type1_euk"/>
</dbReference>
<keyword evidence="4 13" id="KW-0210">Decarboxylase</keyword>
<accession>A0A067R9S4</accession>
<keyword evidence="2 13" id="KW-0444">Lipid biosynthesis</keyword>
<feature type="chain" id="PRO_5023464331" description="Phosphatidylserine decarboxylase beta chain" evidence="13">
    <location>
        <begin position="1"/>
        <end position="386"/>
    </location>
</feature>
<feature type="active site" description="Schiff-base intermediate with substrate; via pyruvic acid; for decarboxylase activity" evidence="13">
    <location>
        <position position="387"/>
    </location>
</feature>
<evidence type="ECO:0000256" key="3">
    <source>
        <dbReference type="ARBA" id="ARBA00022692"/>
    </source>
</evidence>
<dbReference type="OMA" id="KDYHHYH"/>
<evidence type="ECO:0000313" key="14">
    <source>
        <dbReference type="EMBL" id="KDR15313.1"/>
    </source>
</evidence>
<keyword evidence="8 13" id="KW-0594">Phospholipid biosynthesis</keyword>
<gene>
    <name evidence="14" type="ORF">L798_10882</name>
</gene>
<dbReference type="PANTHER" id="PTHR10067">
    <property type="entry name" value="PHOSPHATIDYLSERINE DECARBOXYLASE"/>
    <property type="match status" value="1"/>
</dbReference>
<dbReference type="OrthoDB" id="4330at2759"/>
<evidence type="ECO:0000256" key="2">
    <source>
        <dbReference type="ARBA" id="ARBA00022516"/>
    </source>
</evidence>
<evidence type="ECO:0000256" key="6">
    <source>
        <dbReference type="ARBA" id="ARBA00023098"/>
    </source>
</evidence>
<dbReference type="AlphaFoldDB" id="A0A067R9S4"/>
<comment type="similarity">
    <text evidence="13">Belongs to the phosphatidylserine decarboxylase family. PSD-B subfamily. Eukaryotic type I sub-subfamily.</text>
</comment>
<dbReference type="Pfam" id="PF02666">
    <property type="entry name" value="PS_Dcarbxylase"/>
    <property type="match status" value="1"/>
</dbReference>
<dbReference type="EMBL" id="KK852832">
    <property type="protein sequence ID" value="KDR15313.1"/>
    <property type="molecule type" value="Genomic_DNA"/>
</dbReference>
<keyword evidence="13" id="KW-0865">Zymogen</keyword>
<feature type="modified residue" description="Pyruvic acid (Ser); by autocatalysis" evidence="13">
    <location>
        <position position="387"/>
    </location>
</feature>
<dbReference type="InParanoid" id="A0A067R9S4"/>
<evidence type="ECO:0000256" key="11">
    <source>
        <dbReference type="ARBA" id="ARBA00023317"/>
    </source>
</evidence>
<comment type="function">
    <text evidence="12">Catalyzes the formation of phosphatidylethanolamine (PtdEtn) from phosphatidylserine (PtdSer). Plays a central role in phospholipid metabolism and in the interorganelle trafficking of phosphatidylserine. May be involved in lipid droplet biogenesis at the endoplasmic reticulum membrane.</text>
</comment>
<dbReference type="UniPathway" id="UPA00558">
    <property type="reaction ID" value="UER00616"/>
</dbReference>
<dbReference type="GO" id="GO:0016540">
    <property type="term" value="P:protein autoprocessing"/>
    <property type="evidence" value="ECO:0007669"/>
    <property type="project" value="UniProtKB-UniRule"/>
</dbReference>
<comment type="catalytic activity">
    <reaction evidence="13">
        <text>a 1,2-diacyl-sn-glycero-3-phospho-L-serine + H(+) = a 1,2-diacyl-sn-glycero-3-phosphoethanolamine + CO2</text>
        <dbReference type="Rhea" id="RHEA:20828"/>
        <dbReference type="ChEBI" id="CHEBI:15378"/>
        <dbReference type="ChEBI" id="CHEBI:16526"/>
        <dbReference type="ChEBI" id="CHEBI:57262"/>
        <dbReference type="ChEBI" id="CHEBI:64612"/>
        <dbReference type="EC" id="4.1.1.65"/>
    </reaction>
</comment>
<evidence type="ECO:0000256" key="13">
    <source>
        <dbReference type="HAMAP-Rule" id="MF_03208"/>
    </source>
</evidence>
<comment type="subcellular location">
    <molecule>Phosphatidylserine decarboxylase alpha chain</molecule>
    <subcellularLocation>
        <location evidence="13">Mitochondrion inner membrane</location>
        <topology evidence="13">Peripheral membrane protein</topology>
        <orientation evidence="13">Intermembrane side</orientation>
    </subcellularLocation>
    <text evidence="13">Anchored to the mitochondrial inner membrane through its interaction with the integral membrane beta chain.</text>
</comment>
<evidence type="ECO:0000256" key="8">
    <source>
        <dbReference type="ARBA" id="ARBA00023209"/>
    </source>
</evidence>
<keyword evidence="15" id="KW-1185">Reference proteome</keyword>
<dbReference type="Proteomes" id="UP000027135">
    <property type="component" value="Unassembled WGS sequence"/>
</dbReference>
<dbReference type="InterPro" id="IPR033177">
    <property type="entry name" value="PSD-B"/>
</dbReference>
<comment type="PTM">
    <text evidence="13">Is synthesized initially as an inactive proenzyme. Formation of the active enzyme involves a self-maturation process in which the active site pyruvoyl group is generated from an internal serine residue via an autocatalytic post-translational modification. Two non-identical subunits are generated from the proenzyme in this reaction, and the pyruvate is formed at the N-terminus of the alpha chain, which is derived from the carboxyl end of the proenzyme. The autoendoproteolytic cleavage occurs by a canonical serine protease mechanism, in which the side chain hydroxyl group of the serine supplies its oxygen atom to form the C-terminus of the beta chain, while the remainder of the serine residue undergoes an oxidative deamination to produce ammonia and the pyruvoyl prosthetic group on the alpha chain. During this reaction, the Ser that is part of the protease active site of the proenzyme becomes the pyruvoyl prosthetic group, which constitutes an essential element of the active site of the mature decarboxylase.</text>
</comment>
<evidence type="ECO:0000256" key="5">
    <source>
        <dbReference type="ARBA" id="ARBA00022989"/>
    </source>
</evidence>
<dbReference type="HAMAP" id="MF_03208">
    <property type="entry name" value="PS_decarb_PSD_B_type1_euk"/>
    <property type="match status" value="1"/>
</dbReference>
<keyword evidence="10 13" id="KW-1208">Phospholipid metabolism</keyword>
<dbReference type="eggNOG" id="KOG2420">
    <property type="taxonomic scope" value="Eukaryota"/>
</dbReference>
<name>A0A067R9S4_ZOONE</name>
<keyword evidence="6 13" id="KW-0443">Lipid metabolism</keyword>
<proteinExistence type="inferred from homology"/>
<evidence type="ECO:0000256" key="1">
    <source>
        <dbReference type="ARBA" id="ARBA00005189"/>
    </source>
</evidence>
<dbReference type="STRING" id="136037.A0A067R9S4"/>
<evidence type="ECO:0000256" key="7">
    <source>
        <dbReference type="ARBA" id="ARBA00023136"/>
    </source>
</evidence>
<keyword evidence="11 13" id="KW-0670">Pyruvate</keyword>
<feature type="active site" description="Charge relay system; for autoendoproteolytic cleavage activity" evidence="13">
    <location>
        <position position="387"/>
    </location>
</feature>
<comment type="subcellular location">
    <molecule>Phosphatidylserine decarboxylase beta chain</molecule>
    <subcellularLocation>
        <location evidence="13">Mitochondrion inner membrane</location>
        <topology evidence="13">Single-pass membrane protein</topology>
        <orientation evidence="13">Intermembrane side</orientation>
    </subcellularLocation>
</comment>
<comment type="cofactor">
    <cofactor evidence="13">
        <name>pyruvate</name>
        <dbReference type="ChEBI" id="CHEBI:15361"/>
    </cofactor>
    <text evidence="13">Binds 1 pyruvoyl group covalently per subunit.</text>
</comment>
<comment type="pathway">
    <text evidence="13">Phospholipid metabolism; phosphatidylethanolamine biosynthesis; phosphatidylethanolamine from CDP-diacylglycerol: step 2/2.</text>
</comment>
<feature type="active site" description="Charge relay system; for autoendoproteolytic cleavage activity" evidence="13">
    <location>
        <position position="275"/>
    </location>
</feature>
<feature type="chain" id="PRO_5023464330" description="Phosphatidylserine decarboxylase alpha chain" evidence="13">
    <location>
        <begin position="387"/>
        <end position="421"/>
    </location>
</feature>
<keyword evidence="9 13" id="KW-0456">Lyase</keyword>
<comment type="subunit">
    <text evidence="13">Heterodimer of a large membrane-associated beta subunit and a small pyruvoyl-containing alpha subunit.</text>
</comment>
<keyword evidence="13" id="KW-0496">Mitochondrion</keyword>
<dbReference type="FunCoup" id="A0A067R9S4">
    <property type="interactions" value="1446"/>
</dbReference>
<protein>
    <recommendedName>
        <fullName evidence="13">Phosphatidylserine decarboxylase proenzyme, mitochondrial</fullName>
        <ecNumber evidence="13">4.1.1.65</ecNumber>
    </recommendedName>
    <component>
        <recommendedName>
            <fullName evidence="13">Phosphatidylserine decarboxylase beta chain</fullName>
        </recommendedName>
    </component>
    <component>
        <recommendedName>
            <fullName evidence="13">Phosphatidylserine decarboxylase alpha chain</fullName>
        </recommendedName>
    </component>
</protein>
<feature type="site" description="Cleavage (non-hydrolytic); by autocatalysis" evidence="13">
    <location>
        <begin position="386"/>
        <end position="387"/>
    </location>
</feature>
<keyword evidence="13" id="KW-0999">Mitochondrion inner membrane</keyword>
<feature type="topological domain" description="Mitochondrial intermembrane" evidence="13">
    <location>
        <begin position="93"/>
        <end position="421"/>
    </location>
</feature>
<evidence type="ECO:0000313" key="15">
    <source>
        <dbReference type="Proteomes" id="UP000027135"/>
    </source>
</evidence>
<feature type="topological domain" description="Mitochondrial matrix" evidence="13">
    <location>
        <begin position="1"/>
        <end position="73"/>
    </location>
</feature>
<keyword evidence="5 13" id="KW-1133">Transmembrane helix</keyword>
<sequence length="421" mass="48311">MVFLYVPNKLGLLPQRRVFMYAPAFHHSPKIPIFVQHSSLQHRAHVSTNSSVGSNWKSWHGFRKHLLRLWRPLPTGVGLVLLVLLRWRYIRQKDPSSDSKTADVAKGWEITCYRAVPLRMLSRIWGWITNKQLPLSVRPFVYNYYASTFGCNLQEAAYEDLTSYKSLAEFFCRPLKDGVRPIDKIDCIVSPADGHVISFGPVDTCKVEQVKGVTYSLQQFLGDPTWSSKLSHSYADHDTDTLTASDYKQSLLLNKDTALYQCVVYLAPGDYHRFHSPVNWDVTFRRHFQGELLSVNPKVAQWIPDLFTLNERAVYVGRWKHGFFSLTAVGATNVGSIHVYCDKGLVTNQRKWQMMKSRHKDSFLVDMQGETVEMRKGQPFGEFRLGSTVVLLFEAPKDYKFKLRTGQRILVGEGVSECHVE</sequence>
<dbReference type="EC" id="4.1.1.65" evidence="13"/>
<dbReference type="PANTHER" id="PTHR10067:SF6">
    <property type="entry name" value="PHOSPHATIDYLSERINE DECARBOXYLASE PROENZYME, MITOCHONDRIAL"/>
    <property type="match status" value="1"/>
</dbReference>
<dbReference type="InterPro" id="IPR003817">
    <property type="entry name" value="PS_Dcarbxylase"/>
</dbReference>
<dbReference type="NCBIfam" id="TIGR00163">
    <property type="entry name" value="PS_decarb"/>
    <property type="match status" value="1"/>
</dbReference>
<evidence type="ECO:0000256" key="10">
    <source>
        <dbReference type="ARBA" id="ARBA00023264"/>
    </source>
</evidence>
<keyword evidence="3 13" id="KW-0812">Transmembrane</keyword>
<feature type="active site" description="Charge relay system; for autoendoproteolytic cleavage activity" evidence="13">
    <location>
        <position position="193"/>
    </location>
</feature>
<evidence type="ECO:0000256" key="12">
    <source>
        <dbReference type="ARBA" id="ARBA00045136"/>
    </source>
</evidence>
<dbReference type="GO" id="GO:0004609">
    <property type="term" value="F:phosphatidylserine decarboxylase activity"/>
    <property type="evidence" value="ECO:0007669"/>
    <property type="project" value="UniProtKB-UniRule"/>
</dbReference>
<comment type="pathway">
    <text evidence="1">Lipid metabolism.</text>
</comment>
<organism evidence="14 15">
    <name type="scientific">Zootermopsis nevadensis</name>
    <name type="common">Dampwood termite</name>
    <dbReference type="NCBI Taxonomy" id="136037"/>
    <lineage>
        <taxon>Eukaryota</taxon>
        <taxon>Metazoa</taxon>
        <taxon>Ecdysozoa</taxon>
        <taxon>Arthropoda</taxon>
        <taxon>Hexapoda</taxon>
        <taxon>Insecta</taxon>
        <taxon>Pterygota</taxon>
        <taxon>Neoptera</taxon>
        <taxon>Polyneoptera</taxon>
        <taxon>Dictyoptera</taxon>
        <taxon>Blattodea</taxon>
        <taxon>Blattoidea</taxon>
        <taxon>Termitoidae</taxon>
        <taxon>Termopsidae</taxon>
        <taxon>Zootermopsis</taxon>
    </lineage>
</organism>
<keyword evidence="7 13" id="KW-0472">Membrane</keyword>